<protein>
    <recommendedName>
        <fullName evidence="2">KIF-binding protein</fullName>
    </recommendedName>
</protein>
<sequence>MEKSEMKAYKAFGYYMLGVCYKMLGRDEEEVVKAMKSVAPYARDNQAYDKYGLRKAKQYLKSKKGFHPFELQWLPAYNLLESQEYERCDGYLDKCRDILNEKDNYPSRQLRTDHEAMYYYVRGASAKLRGDWESAKKFLPKCIGMKGQVSKDESFVVAFALIAYADACLALLPGDNPKELIKEASSSIDRAKDMKDYDFDNVVSHRTRRSEHTLAVAERLYK</sequence>
<proteinExistence type="predicted"/>
<evidence type="ECO:0000313" key="1">
    <source>
        <dbReference type="EMBL" id="CAE2321314.1"/>
    </source>
</evidence>
<dbReference type="PANTHER" id="PTHR31859">
    <property type="entry name" value="TETRATRICOPEPTIDE REPEAT PROTEIN 39 FAMILY MEMBER"/>
    <property type="match status" value="1"/>
</dbReference>
<dbReference type="InterPro" id="IPR019412">
    <property type="entry name" value="IML2/TPR_39"/>
</dbReference>
<dbReference type="EMBL" id="HBKR01027802">
    <property type="protein sequence ID" value="CAE2321314.1"/>
    <property type="molecule type" value="Transcribed_RNA"/>
</dbReference>
<evidence type="ECO:0008006" key="2">
    <source>
        <dbReference type="Google" id="ProtNLM"/>
    </source>
</evidence>
<accession>A0A7S4P229</accession>
<dbReference type="AlphaFoldDB" id="A0A7S4P229"/>
<dbReference type="PANTHER" id="PTHR31859:SF1">
    <property type="entry name" value="TETRATRICOPEPTIDE REPEAT PROTEIN 39C"/>
    <property type="match status" value="1"/>
</dbReference>
<organism evidence="1">
    <name type="scientific">Paramoeba aestuarina</name>
    <dbReference type="NCBI Taxonomy" id="180227"/>
    <lineage>
        <taxon>Eukaryota</taxon>
        <taxon>Amoebozoa</taxon>
        <taxon>Discosea</taxon>
        <taxon>Flabellinia</taxon>
        <taxon>Dactylopodida</taxon>
        <taxon>Paramoebidae</taxon>
        <taxon>Paramoeba</taxon>
    </lineage>
</organism>
<reference evidence="1" key="1">
    <citation type="submission" date="2021-01" db="EMBL/GenBank/DDBJ databases">
        <authorList>
            <person name="Corre E."/>
            <person name="Pelletier E."/>
            <person name="Niang G."/>
            <person name="Scheremetjew M."/>
            <person name="Finn R."/>
            <person name="Kale V."/>
            <person name="Holt S."/>
            <person name="Cochrane G."/>
            <person name="Meng A."/>
            <person name="Brown T."/>
            <person name="Cohen L."/>
        </authorList>
    </citation>
    <scope>NUCLEOTIDE SEQUENCE</scope>
    <source>
        <strain evidence="1">SoJaBio B1-5/56/2</strain>
    </source>
</reference>
<name>A0A7S4P229_9EUKA</name>
<gene>
    <name evidence="1" type="ORF">NAES01612_LOCUS18123</name>
</gene>